<reference evidence="1" key="2">
    <citation type="journal article" date="2020" name="Microorganisms">
        <title>Osmotic Adaptation and Compatible Solute Biosynthesis of Phototrophic Bacteria as Revealed from Genome Analyses.</title>
        <authorList>
            <person name="Imhoff J.F."/>
            <person name="Rahn T."/>
            <person name="Kunzel S."/>
            <person name="Keller A."/>
            <person name="Neulinger S.C."/>
        </authorList>
    </citation>
    <scope>NUCLEOTIDE SEQUENCE</scope>
    <source>
        <strain evidence="1">DSM 4395</strain>
    </source>
</reference>
<gene>
    <name evidence="1" type="ORF">CCR82_10915</name>
</gene>
<dbReference type="Pfam" id="PF20531">
    <property type="entry name" value="DUF6746"/>
    <property type="match status" value="1"/>
</dbReference>
<dbReference type="EMBL" id="NHSF01000059">
    <property type="protein sequence ID" value="MBK5931022.1"/>
    <property type="molecule type" value="Genomic_DNA"/>
</dbReference>
<dbReference type="AlphaFoldDB" id="A0AAJ0XGV1"/>
<name>A0AAJ0XGV1_HALSE</name>
<accession>A0AAJ0XGV1</accession>
<protein>
    <submittedName>
        <fullName evidence="1">Uncharacterized protein</fullName>
    </submittedName>
</protein>
<dbReference type="InterPro" id="IPR046634">
    <property type="entry name" value="DUF6746"/>
</dbReference>
<dbReference type="Proteomes" id="UP001296967">
    <property type="component" value="Unassembled WGS sequence"/>
</dbReference>
<evidence type="ECO:0000313" key="1">
    <source>
        <dbReference type="EMBL" id="MBK5931022.1"/>
    </source>
</evidence>
<proteinExistence type="predicted"/>
<organism evidence="1 2">
    <name type="scientific">Halochromatium salexigens</name>
    <name type="common">Chromatium salexigens</name>
    <dbReference type="NCBI Taxonomy" id="49447"/>
    <lineage>
        <taxon>Bacteria</taxon>
        <taxon>Pseudomonadati</taxon>
        <taxon>Pseudomonadota</taxon>
        <taxon>Gammaproteobacteria</taxon>
        <taxon>Chromatiales</taxon>
        <taxon>Chromatiaceae</taxon>
        <taxon>Halochromatium</taxon>
    </lineage>
</organism>
<keyword evidence="2" id="KW-1185">Reference proteome</keyword>
<comment type="caution">
    <text evidence="1">The sequence shown here is derived from an EMBL/GenBank/DDBJ whole genome shotgun (WGS) entry which is preliminary data.</text>
</comment>
<evidence type="ECO:0000313" key="2">
    <source>
        <dbReference type="Proteomes" id="UP001296967"/>
    </source>
</evidence>
<sequence length="123" mass="13289">MPISLTLLLAIAGGVAAEEMSPEGRPHFSGKEAATLKEALHHFEEGNEELEDYLEDGSIEGADLAHIHELTYTLENAIAKMQAELGALAATLEEVHLASEKSDIDIVLESGREYLSIADPFDD</sequence>
<reference evidence="1" key="1">
    <citation type="submission" date="2017-05" db="EMBL/GenBank/DDBJ databases">
        <authorList>
            <person name="Imhoff J.F."/>
            <person name="Rahn T."/>
            <person name="Kuenzel S."/>
            <person name="Neulinger S.C."/>
        </authorList>
    </citation>
    <scope>NUCLEOTIDE SEQUENCE</scope>
    <source>
        <strain evidence="1">DSM 4395</strain>
    </source>
</reference>